<dbReference type="AlphaFoldDB" id="A0A7V9A8Q8"/>
<gene>
    <name evidence="3" type="ORF">HOV93_37340</name>
</gene>
<feature type="compositionally biased region" description="Basic and acidic residues" evidence="1">
    <location>
        <begin position="110"/>
        <end position="121"/>
    </location>
</feature>
<dbReference type="Proteomes" id="UP000551616">
    <property type="component" value="Unassembled WGS sequence"/>
</dbReference>
<organism evidence="3 4">
    <name type="scientific">Bremerella alba</name>
    <dbReference type="NCBI Taxonomy" id="980252"/>
    <lineage>
        <taxon>Bacteria</taxon>
        <taxon>Pseudomonadati</taxon>
        <taxon>Planctomycetota</taxon>
        <taxon>Planctomycetia</taxon>
        <taxon>Pirellulales</taxon>
        <taxon>Pirellulaceae</taxon>
        <taxon>Bremerella</taxon>
    </lineage>
</organism>
<keyword evidence="2" id="KW-0812">Transmembrane</keyword>
<dbReference type="RefSeq" id="WP_207397944.1">
    <property type="nucleotide sequence ID" value="NZ_JABRWO010000010.1"/>
</dbReference>
<protein>
    <submittedName>
        <fullName evidence="3">Uncharacterized protein</fullName>
    </submittedName>
</protein>
<accession>A0A7V9A8Q8</accession>
<dbReference type="EMBL" id="JABRWO010000010">
    <property type="protein sequence ID" value="MBA2116543.1"/>
    <property type="molecule type" value="Genomic_DNA"/>
</dbReference>
<feature type="transmembrane region" description="Helical" evidence="2">
    <location>
        <begin position="6"/>
        <end position="25"/>
    </location>
</feature>
<reference evidence="3 4" key="1">
    <citation type="submission" date="2020-05" db="EMBL/GenBank/DDBJ databases">
        <title>Bremerella alba sp. nov., a novel planctomycete isolated from the surface of the macroalga Fucus spiralis.</title>
        <authorList>
            <person name="Godinho O."/>
            <person name="Botelho R."/>
            <person name="Albuquerque L."/>
            <person name="Wiegand S."/>
            <person name="Da Costa M.S."/>
            <person name="Lobo-Da-Cunha A."/>
            <person name="Jogler C."/>
            <person name="Lage O.M."/>
        </authorList>
    </citation>
    <scope>NUCLEOTIDE SEQUENCE [LARGE SCALE GENOMIC DNA]</scope>
    <source>
        <strain evidence="3 4">FF15</strain>
    </source>
</reference>
<proteinExistence type="predicted"/>
<name>A0A7V9A8Q8_9BACT</name>
<evidence type="ECO:0000256" key="2">
    <source>
        <dbReference type="SAM" id="Phobius"/>
    </source>
</evidence>
<sequence length="139" mass="15712">MNGGEGFFFLIVFGIAASIVIRLAAGSMDGGRVRQYITGIGGELLESHWDPFGPGWFGEKNARIYQIRYRDREGCIHRAHVKTSLMSGVYLTNDEIIRCPEPQAAPPRPKHLDLPDKQETIDEEKARLRQRLAELDNMD</sequence>
<evidence type="ECO:0000256" key="1">
    <source>
        <dbReference type="SAM" id="MobiDB-lite"/>
    </source>
</evidence>
<keyword evidence="2" id="KW-1133">Transmembrane helix</keyword>
<evidence type="ECO:0000313" key="3">
    <source>
        <dbReference type="EMBL" id="MBA2116543.1"/>
    </source>
</evidence>
<evidence type="ECO:0000313" key="4">
    <source>
        <dbReference type="Proteomes" id="UP000551616"/>
    </source>
</evidence>
<comment type="caution">
    <text evidence="3">The sequence shown here is derived from an EMBL/GenBank/DDBJ whole genome shotgun (WGS) entry which is preliminary data.</text>
</comment>
<feature type="region of interest" description="Disordered" evidence="1">
    <location>
        <begin position="100"/>
        <end position="121"/>
    </location>
</feature>
<keyword evidence="2" id="KW-0472">Membrane</keyword>
<keyword evidence="4" id="KW-1185">Reference proteome</keyword>